<dbReference type="AlphaFoldDB" id="A0AAD3UT72"/>
<dbReference type="EMBL" id="DACXIC010000049">
    <property type="protein sequence ID" value="HAU4359661.1"/>
    <property type="molecule type" value="Genomic_DNA"/>
</dbReference>
<evidence type="ECO:0000313" key="2">
    <source>
        <dbReference type="EMBL" id="HAU4359661.1"/>
    </source>
</evidence>
<reference evidence="2" key="1">
    <citation type="journal article" date="2018" name="Genome Biol.">
        <title>SKESA: strategic k-mer extension for scrupulous assemblies.</title>
        <authorList>
            <person name="Souvorov A."/>
            <person name="Agarwala R."/>
            <person name="Lipman D.J."/>
        </authorList>
    </citation>
    <scope>NUCLEOTIDE SEQUENCE</scope>
    <source>
        <strain evidence="2">AUSMDU00005748</strain>
    </source>
</reference>
<sequence length="73" mass="8275">MKIELVVDGSPTAECNSEMEFLAFQAAVFNALSAMQLTHEIERRERAKSKMARLNEMVFKTAPKDRNEADQEA</sequence>
<dbReference type="Proteomes" id="UP000868497">
    <property type="component" value="Unassembled WGS sequence"/>
</dbReference>
<feature type="region of interest" description="Disordered" evidence="1">
    <location>
        <begin position="52"/>
        <end position="73"/>
    </location>
</feature>
<accession>A0AAD3UT72</accession>
<gene>
    <name evidence="2" type="ORF">F6W21_25355</name>
</gene>
<evidence type="ECO:0000313" key="3">
    <source>
        <dbReference type="Proteomes" id="UP000868497"/>
    </source>
</evidence>
<organism evidence="2 3">
    <name type="scientific">Klebsiella oxytoca</name>
    <dbReference type="NCBI Taxonomy" id="571"/>
    <lineage>
        <taxon>Bacteria</taxon>
        <taxon>Pseudomonadati</taxon>
        <taxon>Pseudomonadota</taxon>
        <taxon>Gammaproteobacteria</taxon>
        <taxon>Enterobacterales</taxon>
        <taxon>Enterobacteriaceae</taxon>
        <taxon>Klebsiella/Raoultella group</taxon>
        <taxon>Klebsiella</taxon>
    </lineage>
</organism>
<comment type="caution">
    <text evidence="2">The sequence shown here is derived from an EMBL/GenBank/DDBJ whole genome shotgun (WGS) entry which is preliminary data.</text>
</comment>
<evidence type="ECO:0000256" key="1">
    <source>
        <dbReference type="SAM" id="MobiDB-lite"/>
    </source>
</evidence>
<feature type="compositionally biased region" description="Basic and acidic residues" evidence="1">
    <location>
        <begin position="62"/>
        <end position="73"/>
    </location>
</feature>
<proteinExistence type="predicted"/>
<name>A0AAD3UT72_KLEOX</name>
<protein>
    <submittedName>
        <fullName evidence="2">Uncharacterized protein</fullName>
    </submittedName>
</protein>
<dbReference type="RefSeq" id="WP_202860943.1">
    <property type="nucleotide sequence ID" value="NZ_CP089411.1"/>
</dbReference>
<reference evidence="2" key="2">
    <citation type="submission" date="2019-09" db="EMBL/GenBank/DDBJ databases">
        <authorList>
            <consortium name="NCBI Pathogen Detection Project"/>
        </authorList>
    </citation>
    <scope>NUCLEOTIDE SEQUENCE</scope>
    <source>
        <strain evidence="2">AUSMDU00005748</strain>
    </source>
</reference>